<dbReference type="AlphaFoldDB" id="S3K2Y9"/>
<comment type="caution">
    <text evidence="5">The sequence shown here is derived from an EMBL/GenBank/DDBJ whole genome shotgun (WGS) entry which is preliminary data.</text>
</comment>
<feature type="domain" description="4Fe-4S ferredoxin-type" evidence="4">
    <location>
        <begin position="824"/>
        <end position="853"/>
    </location>
</feature>
<feature type="domain" description="4Fe-4S ferredoxin-type" evidence="4">
    <location>
        <begin position="284"/>
        <end position="313"/>
    </location>
</feature>
<dbReference type="PROSITE" id="PS00198">
    <property type="entry name" value="4FE4S_FER_1"/>
    <property type="match status" value="1"/>
</dbReference>
<sequence length="891" mass="98705">MALRKKIVQLAHMVGGLTGVINKIDENAPEYYSLECCVSDEQADVALVMGLRKPRTIEYIAKKANLSVEKAHKLAMELAQIGVCKVYTDEKGKEVFMVQIYAPGILEMMVNNAESVKKYPQIGRAFEEYTRLRIAPIAPNLPMGTGMMRVIPIQSAIDGNMKAVSYEKLSYYLDKYDTFSLSDCSCRRSRRILNQGCGHLEKDMCIQMGTGAEYYIRTGRGRQVSRKEVEEILKKAEEAGLMHQMPNIEGLGETAAICNCCACSCFAMRVATLFNTPDAIRSNYVSQVESDKCVACGQCVENCPTNALRLGQKLCTKTPLKEKTYAKVRDHVWLKKNWNPDYRENRKDVVETGTSPCKTACPAHIAVQGYIKLAAQGKYKEALELIRKENPLPAVCGRICPRKCESECTRGDIDDPIAIDEIKKFIAEQDLDKNRRFIPAKKHDYGKPVAVIGSGPAGLSCAYYLAEDGYKVTVFEKLSKPGGMLTVGIPSFRLEKNVVEAEIDILKEMGVVFKTNTEVGKDVSLDDLRKQGFKAFYLAIGAQGGRKLGLENEDAKGVIAGVEFLRDVNLGKKSALHGKVIVIGGGNVAIDVARTAVREGAESVAMYCLEARNEMPALDEEIEEALEEDIVINNSWGPKRIISKDGKVTGIELKKCVSVFDKDKKFNPQYDENETITVDADFVLLSVGQSIDWGGLLTDSAVVLNRNNTAQADSFTYQTAQSDVFVGGDAYTGPKFAIDAIAAGKQAAISIHRFVQPGQSLTYGRDRREYVALDKQNIVVESYDTTRRQLAGHNAKNRKTFKDTRETFTEEQIKKETERCLGCGAVQVDQYMCVGCGQCTTKCRFDAISLVKKYNNFAPVYEKLPLAVAKYAVRRSGKIAVSSIKRIFTQN</sequence>
<dbReference type="PANTHER" id="PTHR42783:SF3">
    <property type="entry name" value="GLUTAMATE SYNTHASE [NADPH] SMALL CHAIN-RELATED"/>
    <property type="match status" value="1"/>
</dbReference>
<dbReference type="HOGENOM" id="CLU_014111_0_0_12"/>
<evidence type="ECO:0000313" key="5">
    <source>
        <dbReference type="EMBL" id="EPF31875.1"/>
    </source>
</evidence>
<keyword evidence="3" id="KW-0411">Iron-sulfur</keyword>
<dbReference type="InterPro" id="IPR028261">
    <property type="entry name" value="DPD_II"/>
</dbReference>
<keyword evidence="1" id="KW-0479">Metal-binding</keyword>
<dbReference type="eggNOG" id="COG1145">
    <property type="taxonomic scope" value="Bacteria"/>
</dbReference>
<protein>
    <recommendedName>
        <fullName evidence="4">4Fe-4S ferredoxin-type domain-containing protein</fullName>
    </recommendedName>
</protein>
<dbReference type="InterPro" id="IPR009051">
    <property type="entry name" value="Helical_ferredxn"/>
</dbReference>
<accession>S3K2Y9</accession>
<dbReference type="SUPFAM" id="SSF46548">
    <property type="entry name" value="alpha-helical ferredoxin"/>
    <property type="match status" value="1"/>
</dbReference>
<dbReference type="Pfam" id="PF00037">
    <property type="entry name" value="Fer4"/>
    <property type="match status" value="2"/>
</dbReference>
<evidence type="ECO:0000256" key="3">
    <source>
        <dbReference type="ARBA" id="ARBA00023014"/>
    </source>
</evidence>
<dbReference type="SUPFAM" id="SSF51971">
    <property type="entry name" value="Nucleotide-binding domain"/>
    <property type="match status" value="1"/>
</dbReference>
<dbReference type="EMBL" id="ATFF01000006">
    <property type="protein sequence ID" value="EPF31875.1"/>
    <property type="molecule type" value="Genomic_DNA"/>
</dbReference>
<dbReference type="PRINTS" id="PR00419">
    <property type="entry name" value="ADXRDTASE"/>
</dbReference>
<dbReference type="GO" id="GO:0016491">
    <property type="term" value="F:oxidoreductase activity"/>
    <property type="evidence" value="ECO:0007669"/>
    <property type="project" value="InterPro"/>
</dbReference>
<dbReference type="InterPro" id="IPR017900">
    <property type="entry name" value="4Fe4S_Fe_S_CS"/>
</dbReference>
<proteinExistence type="predicted"/>
<dbReference type="PROSITE" id="PS51379">
    <property type="entry name" value="4FE4S_FER_2"/>
    <property type="match status" value="2"/>
</dbReference>
<evidence type="ECO:0000313" key="6">
    <source>
        <dbReference type="Proteomes" id="UP000014541"/>
    </source>
</evidence>
<dbReference type="Pfam" id="PF14691">
    <property type="entry name" value="Fer4_20"/>
    <property type="match status" value="1"/>
</dbReference>
<dbReference type="eggNOG" id="COG0493">
    <property type="taxonomic scope" value="Bacteria"/>
</dbReference>
<evidence type="ECO:0000259" key="4">
    <source>
        <dbReference type="PROSITE" id="PS51379"/>
    </source>
</evidence>
<dbReference type="SUPFAM" id="SSF54862">
    <property type="entry name" value="4Fe-4S ferredoxins"/>
    <property type="match status" value="2"/>
</dbReference>
<gene>
    <name evidence="5" type="ORF">HMPREF9194_02230</name>
</gene>
<organism evidence="5 6">
    <name type="scientific">Treponema maltophilum ATCC 51939</name>
    <dbReference type="NCBI Taxonomy" id="1125699"/>
    <lineage>
        <taxon>Bacteria</taxon>
        <taxon>Pseudomonadati</taxon>
        <taxon>Spirochaetota</taxon>
        <taxon>Spirochaetia</taxon>
        <taxon>Spirochaetales</taxon>
        <taxon>Treponemataceae</taxon>
        <taxon>Treponema</taxon>
    </lineage>
</organism>
<dbReference type="Proteomes" id="UP000014541">
    <property type="component" value="Unassembled WGS sequence"/>
</dbReference>
<dbReference type="OrthoDB" id="9803192at2"/>
<dbReference type="Gene3D" id="3.50.50.60">
    <property type="entry name" value="FAD/NAD(P)-binding domain"/>
    <property type="match status" value="2"/>
</dbReference>
<reference evidence="5 6" key="1">
    <citation type="submission" date="2013-04" db="EMBL/GenBank/DDBJ databases">
        <title>The Genome Sequence of Treponema maltophilum ATCC 51939.</title>
        <authorList>
            <consortium name="The Broad Institute Genomics Platform"/>
            <person name="Earl A."/>
            <person name="Ward D."/>
            <person name="Feldgarden M."/>
            <person name="Gevers D."/>
            <person name="Leonetti C."/>
            <person name="Blanton J.M."/>
            <person name="Dewhirst F.E."/>
            <person name="Izard J."/>
            <person name="Walker B."/>
            <person name="Young S."/>
            <person name="Zeng Q."/>
            <person name="Gargeya S."/>
            <person name="Fitzgerald M."/>
            <person name="Haas B."/>
            <person name="Abouelleil A."/>
            <person name="Allen A.W."/>
            <person name="Alvarado L."/>
            <person name="Arachchi H.M."/>
            <person name="Berlin A.M."/>
            <person name="Chapman S.B."/>
            <person name="Gainer-Dewar J."/>
            <person name="Goldberg J."/>
            <person name="Griggs A."/>
            <person name="Gujja S."/>
            <person name="Hansen M."/>
            <person name="Howarth C."/>
            <person name="Imamovic A."/>
            <person name="Ireland A."/>
            <person name="Larimer J."/>
            <person name="McCowan C."/>
            <person name="Murphy C."/>
            <person name="Pearson M."/>
            <person name="Poon T.W."/>
            <person name="Priest M."/>
            <person name="Roberts A."/>
            <person name="Saif S."/>
            <person name="Shea T."/>
            <person name="Sisk P."/>
            <person name="Sykes S."/>
            <person name="Wortman J."/>
            <person name="Nusbaum C."/>
            <person name="Birren B."/>
        </authorList>
    </citation>
    <scope>NUCLEOTIDE SEQUENCE [LARGE SCALE GENOMIC DNA]</scope>
    <source>
        <strain evidence="5 6">ATCC 51939</strain>
    </source>
</reference>
<dbReference type="RefSeq" id="WP_016526483.1">
    <property type="nucleotide sequence ID" value="NZ_KE332518.1"/>
</dbReference>
<dbReference type="Gene3D" id="1.10.1060.10">
    <property type="entry name" value="Alpha-helical ferredoxin"/>
    <property type="match status" value="1"/>
</dbReference>
<evidence type="ECO:0000256" key="1">
    <source>
        <dbReference type="ARBA" id="ARBA00022723"/>
    </source>
</evidence>
<dbReference type="PANTHER" id="PTHR42783">
    <property type="entry name" value="GLUTAMATE SYNTHASE [NADPH] SMALL CHAIN"/>
    <property type="match status" value="1"/>
</dbReference>
<dbReference type="InterPro" id="IPR036188">
    <property type="entry name" value="FAD/NAD-bd_sf"/>
</dbReference>
<dbReference type="Pfam" id="PF07992">
    <property type="entry name" value="Pyr_redox_2"/>
    <property type="match status" value="1"/>
</dbReference>
<dbReference type="PATRIC" id="fig|1125699.3.peg.2250"/>
<dbReference type="InterPro" id="IPR017896">
    <property type="entry name" value="4Fe4S_Fe-S-bd"/>
</dbReference>
<dbReference type="GO" id="GO:0051536">
    <property type="term" value="F:iron-sulfur cluster binding"/>
    <property type="evidence" value="ECO:0007669"/>
    <property type="project" value="UniProtKB-KW"/>
</dbReference>
<keyword evidence="2" id="KW-0408">Iron</keyword>
<evidence type="ECO:0000256" key="2">
    <source>
        <dbReference type="ARBA" id="ARBA00023004"/>
    </source>
</evidence>
<dbReference type="GO" id="GO:0046872">
    <property type="term" value="F:metal ion binding"/>
    <property type="evidence" value="ECO:0007669"/>
    <property type="project" value="UniProtKB-KW"/>
</dbReference>
<dbReference type="STRING" id="1125699.HMPREF9194_02230"/>
<dbReference type="InterPro" id="IPR023753">
    <property type="entry name" value="FAD/NAD-binding_dom"/>
</dbReference>
<keyword evidence="6" id="KW-1185">Reference proteome</keyword>
<name>S3K2Y9_TREMA</name>